<feature type="transmembrane region" description="Helical" evidence="1">
    <location>
        <begin position="92"/>
        <end position="108"/>
    </location>
</feature>
<keyword evidence="1" id="KW-0472">Membrane</keyword>
<name>A0ABT4Q7D6_9BACL</name>
<dbReference type="Proteomes" id="UP001527882">
    <property type="component" value="Unassembled WGS sequence"/>
</dbReference>
<proteinExistence type="predicted"/>
<gene>
    <name evidence="2" type="ORF">O9H85_10220</name>
</gene>
<evidence type="ECO:0000256" key="1">
    <source>
        <dbReference type="SAM" id="Phobius"/>
    </source>
</evidence>
<keyword evidence="1" id="KW-1133">Transmembrane helix</keyword>
<comment type="caution">
    <text evidence="2">The sequence shown here is derived from an EMBL/GenBank/DDBJ whole genome shotgun (WGS) entry which is preliminary data.</text>
</comment>
<keyword evidence="3" id="KW-1185">Reference proteome</keyword>
<organism evidence="2 3">
    <name type="scientific">Paenibacillus gyeongsangnamensis</name>
    <dbReference type="NCBI Taxonomy" id="3388067"/>
    <lineage>
        <taxon>Bacteria</taxon>
        <taxon>Bacillati</taxon>
        <taxon>Bacillota</taxon>
        <taxon>Bacilli</taxon>
        <taxon>Bacillales</taxon>
        <taxon>Paenibacillaceae</taxon>
        <taxon>Paenibacillus</taxon>
    </lineage>
</organism>
<reference evidence="2 3" key="1">
    <citation type="submission" date="2022-12" db="EMBL/GenBank/DDBJ databases">
        <title>Draft genome sequence of Paenibacillus sp. dW9.</title>
        <authorList>
            <person name="Choi E.-W."/>
            <person name="Kim D.-U."/>
        </authorList>
    </citation>
    <scope>NUCLEOTIDE SEQUENCE [LARGE SCALE GENOMIC DNA]</scope>
    <source>
        <strain evidence="3">dW9</strain>
    </source>
</reference>
<sequence>MMDIRTAAIVLYLLLIYWLSLSVPALKTLFFPTLGAFSYLFLSRTFKLKELLKLVTGAGAASLIGSLFFLSHTGVLAFLLTAACTITMIRRYHLNAPPILAVALIPYFSHPAGWWNLTLAVLSSLIGLVVILGLFEMLASAMQRRKAKYDPVQTTDSAAAG</sequence>
<dbReference type="EMBL" id="JAQAGZ010000005">
    <property type="protein sequence ID" value="MCZ8512783.1"/>
    <property type="molecule type" value="Genomic_DNA"/>
</dbReference>
<feature type="transmembrane region" description="Helical" evidence="1">
    <location>
        <begin position="114"/>
        <end position="139"/>
    </location>
</feature>
<evidence type="ECO:0000313" key="2">
    <source>
        <dbReference type="EMBL" id="MCZ8512783.1"/>
    </source>
</evidence>
<accession>A0ABT4Q7D6</accession>
<keyword evidence="1" id="KW-0812">Transmembrane</keyword>
<feature type="transmembrane region" description="Helical" evidence="1">
    <location>
        <begin position="54"/>
        <end position="80"/>
    </location>
</feature>
<evidence type="ECO:0000313" key="3">
    <source>
        <dbReference type="Proteomes" id="UP001527882"/>
    </source>
</evidence>
<protein>
    <submittedName>
        <fullName evidence="2">HPP family protein</fullName>
    </submittedName>
</protein>
<feature type="transmembrane region" description="Helical" evidence="1">
    <location>
        <begin position="12"/>
        <end position="42"/>
    </location>
</feature>
<dbReference type="RefSeq" id="WP_269881232.1">
    <property type="nucleotide sequence ID" value="NZ_JAQAGZ010000005.1"/>
</dbReference>